<evidence type="ECO:0000313" key="2">
    <source>
        <dbReference type="Proteomes" id="UP001321481"/>
    </source>
</evidence>
<accession>A0ABT6ZID5</accession>
<evidence type="ECO:0000313" key="1">
    <source>
        <dbReference type="EMBL" id="MDJ1115382.1"/>
    </source>
</evidence>
<protein>
    <submittedName>
        <fullName evidence="1">Uncharacterized protein</fullName>
    </submittedName>
</protein>
<organism evidence="1 2">
    <name type="scientific">Microbacterium dauci</name>
    <dbReference type="NCBI Taxonomy" id="3048008"/>
    <lineage>
        <taxon>Bacteria</taxon>
        <taxon>Bacillati</taxon>
        <taxon>Actinomycetota</taxon>
        <taxon>Actinomycetes</taxon>
        <taxon>Micrococcales</taxon>
        <taxon>Microbacteriaceae</taxon>
        <taxon>Microbacterium</taxon>
    </lineage>
</organism>
<keyword evidence="2" id="KW-1185">Reference proteome</keyword>
<reference evidence="1 2" key="1">
    <citation type="submission" date="2023-05" db="EMBL/GenBank/DDBJ databases">
        <title>Microbacterium dauci sp.nov., Isolated from Carrot Rhizosphere Soil.</title>
        <authorList>
            <person name="Xiao Z."/>
            <person name="Zheng J."/>
        </authorList>
    </citation>
    <scope>NUCLEOTIDE SEQUENCE [LARGE SCALE GENOMIC DNA]</scope>
    <source>
        <strain evidence="1 2">LX3-4</strain>
    </source>
</reference>
<sequence length="337" mass="37449">MTWLDDLEGLDYSRELAFEAMLGPARGYAIARWNLSNNVYFHPEDRAAIAWLALTEVINQLDEGSIDFRAWTWVWACVKNRVDSGITNAKAKWATRITDFRSISPRPEFPNADPAAVFTSLRTQQHDGLLLRQLADVIALLPRVNKIPLALFFFEGMSSRQIGGMVGATDKPARTWIHNNTAYLLHHAMRLVLDKGPNDVPRVPAIREDYETPLQDAAEAYVQETYGCDLPSWLGWVQIAYRVDVSYILDMLDSGNGIKVQPSLRAVKLDYDADANILDGLNPPPSSVADVAARTGWAESRSRYAIATWRTRHGIQAPKNGAEAKAAASDAGRTLVA</sequence>
<proteinExistence type="predicted"/>
<dbReference type="EMBL" id="JASJND010000007">
    <property type="protein sequence ID" value="MDJ1115382.1"/>
    <property type="molecule type" value="Genomic_DNA"/>
</dbReference>
<dbReference type="RefSeq" id="WP_283717060.1">
    <property type="nucleotide sequence ID" value="NZ_JASJND010000007.1"/>
</dbReference>
<comment type="caution">
    <text evidence="1">The sequence shown here is derived from an EMBL/GenBank/DDBJ whole genome shotgun (WGS) entry which is preliminary data.</text>
</comment>
<gene>
    <name evidence="1" type="ORF">QNI14_13090</name>
</gene>
<name>A0ABT6ZID5_9MICO</name>
<dbReference type="Proteomes" id="UP001321481">
    <property type="component" value="Unassembled WGS sequence"/>
</dbReference>